<comment type="caution">
    <text evidence="1">The sequence shown here is derived from an EMBL/GenBank/DDBJ whole genome shotgun (WGS) entry which is preliminary data.</text>
</comment>
<evidence type="ECO:0000313" key="1">
    <source>
        <dbReference type="EMBL" id="EFK97481.1"/>
    </source>
</evidence>
<reference evidence="1" key="1">
    <citation type="submission" date="2010-07" db="EMBL/GenBank/DDBJ databases">
        <authorList>
            <consortium name="CONSOLIDER consortium CSD2007-00005"/>
            <person name="Guazzaroni M.-E."/>
            <person name="Richter M."/>
            <person name="Garcia-Salamanca A."/>
            <person name="Yarza P."/>
            <person name="Ferrer M."/>
        </authorList>
    </citation>
    <scope>NUCLEOTIDE SEQUENCE</scope>
</reference>
<sequence length="91" mass="9596">MLKTLSLCALVSLSLGTGMAQADNGSCLLGSVATPQAAAPQINNGDAGSAMLGQMEARMNQQLDRIEQGLRNGQISPMQAGKMMREQWEAM</sequence>
<proteinExistence type="predicted"/>
<protein>
    <submittedName>
        <fullName evidence="1">Secreted protein</fullName>
    </submittedName>
</protein>
<feature type="non-terminal residue" evidence="1">
    <location>
        <position position="91"/>
    </location>
</feature>
<reference evidence="1" key="2">
    <citation type="journal article" date="2011" name="Microb. Ecol.">
        <title>Taxonomic and Functional Metagenomic Profiling of the Microbial Community in the Anoxic Sediment of a Sub-saline Shallow Lake (Laguna de Carrizo, Central Spain).</title>
        <authorList>
            <person name="Ferrer M."/>
            <person name="Guazzaroni M.E."/>
            <person name="Richter M."/>
            <person name="Garcia-Salamanca A."/>
            <person name="Yarza P."/>
            <person name="Suarez-Suarez A."/>
            <person name="Solano J."/>
            <person name="Alcaide M."/>
            <person name="van Dillewijn P."/>
            <person name="Molina-Henares M.A."/>
            <person name="Lopez-Cortes N."/>
            <person name="Al-Ramahi Y."/>
            <person name="Guerrero C."/>
            <person name="Acosta A."/>
            <person name="de Eugenio L.I."/>
            <person name="Martinez V."/>
            <person name="Marques S."/>
            <person name="Rojo F."/>
            <person name="Santero E."/>
            <person name="Genilloud O."/>
            <person name="Perez-Perez J."/>
            <person name="Rossello-Mora R."/>
            <person name="Ramos J.L."/>
        </authorList>
    </citation>
    <scope>NUCLEOTIDE SEQUENCE</scope>
</reference>
<name>D9PG34_9ZZZZ</name>
<gene>
    <name evidence="1" type="ORF">LDC_0479</name>
</gene>
<dbReference type="AlphaFoldDB" id="D9PG34"/>
<accession>D9PG34</accession>
<dbReference type="EMBL" id="ADZX01000167">
    <property type="protein sequence ID" value="EFK97481.1"/>
    <property type="molecule type" value="Genomic_DNA"/>
</dbReference>
<organism evidence="1">
    <name type="scientific">sediment metagenome</name>
    <dbReference type="NCBI Taxonomy" id="749907"/>
    <lineage>
        <taxon>unclassified sequences</taxon>
        <taxon>metagenomes</taxon>
        <taxon>ecological metagenomes</taxon>
    </lineage>
</organism>